<evidence type="ECO:0000313" key="2">
    <source>
        <dbReference type="Proteomes" id="UP000831701"/>
    </source>
</evidence>
<keyword evidence="2" id="KW-1185">Reference proteome</keyword>
<comment type="caution">
    <text evidence="1">The sequence shown here is derived from an EMBL/GenBank/DDBJ whole genome shotgun (WGS) entry which is preliminary data.</text>
</comment>
<name>A0ACB8VRV4_9TELE</name>
<organism evidence="1 2">
    <name type="scientific">Scortum barcoo</name>
    <name type="common">barcoo grunter</name>
    <dbReference type="NCBI Taxonomy" id="214431"/>
    <lineage>
        <taxon>Eukaryota</taxon>
        <taxon>Metazoa</taxon>
        <taxon>Chordata</taxon>
        <taxon>Craniata</taxon>
        <taxon>Vertebrata</taxon>
        <taxon>Euteleostomi</taxon>
        <taxon>Actinopterygii</taxon>
        <taxon>Neopterygii</taxon>
        <taxon>Teleostei</taxon>
        <taxon>Neoteleostei</taxon>
        <taxon>Acanthomorphata</taxon>
        <taxon>Eupercaria</taxon>
        <taxon>Centrarchiformes</taxon>
        <taxon>Terapontoidei</taxon>
        <taxon>Terapontidae</taxon>
        <taxon>Scortum</taxon>
    </lineage>
</organism>
<accession>A0ACB8VRV4</accession>
<sequence length="227" mass="25206">MILNKKEPIIYGTGFNVSQTLGVSGVEKFVAANITTLGQVVDLCGPQMDDAAALSESLHDSDPFPVESLDPDFRDRCGWFLEHSVSGPTSLADTGGKTLYKLLGKVICRDKLKVMFAPYYFSTFVPLGHFEYLVMPFDLTNAPAVFQALINDVLRDFLNRFIFVYLDDILIYSKTLTDHQLHVRQVLQRLLENQLFVKGKMRVPCLSGQLPQIHPGGGTGSSRFGEG</sequence>
<protein>
    <submittedName>
        <fullName evidence="1">Uncharacterized protein</fullName>
    </submittedName>
</protein>
<dbReference type="EMBL" id="CM041549">
    <property type="protein sequence ID" value="KAI3357248.1"/>
    <property type="molecule type" value="Genomic_DNA"/>
</dbReference>
<reference evidence="1" key="1">
    <citation type="submission" date="2022-04" db="EMBL/GenBank/DDBJ databases">
        <title>Jade perch genome.</title>
        <authorList>
            <person name="Chao B."/>
        </authorList>
    </citation>
    <scope>NUCLEOTIDE SEQUENCE</scope>
    <source>
        <strain evidence="1">CB-2022</strain>
    </source>
</reference>
<evidence type="ECO:0000313" key="1">
    <source>
        <dbReference type="EMBL" id="KAI3357248.1"/>
    </source>
</evidence>
<dbReference type="Proteomes" id="UP000831701">
    <property type="component" value="Chromosome 19"/>
</dbReference>
<gene>
    <name evidence="1" type="ORF">L3Q82_015691</name>
</gene>
<proteinExistence type="predicted"/>